<reference evidence="1" key="1">
    <citation type="thesis" date="2020" institute="ProQuest LLC" country="789 East Eisenhower Parkway, Ann Arbor, MI, USA">
        <title>Comparative Genomics and Chromosome Evolution.</title>
        <authorList>
            <person name="Mudd A.B."/>
        </authorList>
    </citation>
    <scope>NUCLEOTIDE SEQUENCE</scope>
    <source>
        <strain evidence="1">HN-11 Male</strain>
        <tissue evidence="1">Kidney and liver</tissue>
    </source>
</reference>
<evidence type="ECO:0000313" key="1">
    <source>
        <dbReference type="EMBL" id="KAG9482784.1"/>
    </source>
</evidence>
<dbReference type="AlphaFoldDB" id="A0A8J6F812"/>
<comment type="caution">
    <text evidence="1">The sequence shown here is derived from an EMBL/GenBank/DDBJ whole genome shotgun (WGS) entry which is preliminary data.</text>
</comment>
<accession>A0A8J6F812</accession>
<evidence type="ECO:0000313" key="2">
    <source>
        <dbReference type="Proteomes" id="UP000770717"/>
    </source>
</evidence>
<keyword evidence="2" id="KW-1185">Reference proteome</keyword>
<protein>
    <submittedName>
        <fullName evidence="1">Uncharacterized protein</fullName>
    </submittedName>
</protein>
<gene>
    <name evidence="1" type="ORF">GDO78_011431</name>
</gene>
<name>A0A8J6F812_ELECQ</name>
<sequence>MALLAGTCGFTTAELRFIYKCCYMMHPVLVPEHNAAVWRCDGPRWGWRSIHQAQLLRGPVRRRAGVHRLYIEECDCRSTC</sequence>
<dbReference type="Proteomes" id="UP000770717">
    <property type="component" value="Unassembled WGS sequence"/>
</dbReference>
<proteinExistence type="predicted"/>
<organism evidence="1 2">
    <name type="scientific">Eleutherodactylus coqui</name>
    <name type="common">Puerto Rican coqui</name>
    <dbReference type="NCBI Taxonomy" id="57060"/>
    <lineage>
        <taxon>Eukaryota</taxon>
        <taxon>Metazoa</taxon>
        <taxon>Chordata</taxon>
        <taxon>Craniata</taxon>
        <taxon>Vertebrata</taxon>
        <taxon>Euteleostomi</taxon>
        <taxon>Amphibia</taxon>
        <taxon>Batrachia</taxon>
        <taxon>Anura</taxon>
        <taxon>Neobatrachia</taxon>
        <taxon>Hyloidea</taxon>
        <taxon>Eleutherodactylidae</taxon>
        <taxon>Eleutherodactylinae</taxon>
        <taxon>Eleutherodactylus</taxon>
        <taxon>Eleutherodactylus</taxon>
    </lineage>
</organism>
<dbReference type="EMBL" id="WNTK01000006">
    <property type="protein sequence ID" value="KAG9482784.1"/>
    <property type="molecule type" value="Genomic_DNA"/>
</dbReference>